<evidence type="ECO:0000256" key="1">
    <source>
        <dbReference type="SAM" id="MobiDB-lite"/>
    </source>
</evidence>
<gene>
    <name evidence="2" type="ORF">D9611_006662</name>
</gene>
<evidence type="ECO:0000313" key="2">
    <source>
        <dbReference type="EMBL" id="KAF5336451.1"/>
    </source>
</evidence>
<feature type="region of interest" description="Disordered" evidence="1">
    <location>
        <begin position="1"/>
        <end position="29"/>
    </location>
</feature>
<dbReference type="EMBL" id="JAACJK010000058">
    <property type="protein sequence ID" value="KAF5336451.1"/>
    <property type="molecule type" value="Genomic_DNA"/>
</dbReference>
<proteinExistence type="predicted"/>
<protein>
    <submittedName>
        <fullName evidence="2">Uncharacterized protein</fullName>
    </submittedName>
</protein>
<organism evidence="2 3">
    <name type="scientific">Ephemerocybe angulata</name>
    <dbReference type="NCBI Taxonomy" id="980116"/>
    <lineage>
        <taxon>Eukaryota</taxon>
        <taxon>Fungi</taxon>
        <taxon>Dikarya</taxon>
        <taxon>Basidiomycota</taxon>
        <taxon>Agaricomycotina</taxon>
        <taxon>Agaricomycetes</taxon>
        <taxon>Agaricomycetidae</taxon>
        <taxon>Agaricales</taxon>
        <taxon>Agaricineae</taxon>
        <taxon>Psathyrellaceae</taxon>
        <taxon>Ephemerocybe</taxon>
    </lineage>
</organism>
<reference evidence="2 3" key="1">
    <citation type="journal article" date="2020" name="ISME J.">
        <title>Uncovering the hidden diversity of litter-decomposition mechanisms in mushroom-forming fungi.</title>
        <authorList>
            <person name="Floudas D."/>
            <person name="Bentzer J."/>
            <person name="Ahren D."/>
            <person name="Johansson T."/>
            <person name="Persson P."/>
            <person name="Tunlid A."/>
        </authorList>
    </citation>
    <scope>NUCLEOTIDE SEQUENCE [LARGE SCALE GENOMIC DNA]</scope>
    <source>
        <strain evidence="2 3">CBS 175.51</strain>
    </source>
</reference>
<comment type="caution">
    <text evidence="2">The sequence shown here is derived from an EMBL/GenBank/DDBJ whole genome shotgun (WGS) entry which is preliminary data.</text>
</comment>
<dbReference type="Proteomes" id="UP000541558">
    <property type="component" value="Unassembled WGS sequence"/>
</dbReference>
<keyword evidence="3" id="KW-1185">Reference proteome</keyword>
<evidence type="ECO:0000313" key="3">
    <source>
        <dbReference type="Proteomes" id="UP000541558"/>
    </source>
</evidence>
<feature type="compositionally biased region" description="Basic and acidic residues" evidence="1">
    <location>
        <begin position="1"/>
        <end position="20"/>
    </location>
</feature>
<name>A0A8H5C8D6_9AGAR</name>
<feature type="region of interest" description="Disordered" evidence="1">
    <location>
        <begin position="101"/>
        <end position="121"/>
    </location>
</feature>
<accession>A0A8H5C8D6</accession>
<sequence length="176" mass="18842">MCSVEQHSEKVGKRRVEKETTGSGVNGTKERELALRPTKGLIRRANQVLVRAWLPSSEHHVAPSSRPTPWAVGVGVRDVSGAQEYHLMHRLAINLDEEVPPRQRTKGTPANGSPEPCVSANSGASISKVMVGQTMDEETGPAGSECVLSASHWALGSVAFLLSLRSPHCPSSTAFV</sequence>
<dbReference type="AlphaFoldDB" id="A0A8H5C8D6"/>